<proteinExistence type="inferred from homology"/>
<dbReference type="InterPro" id="IPR000415">
    <property type="entry name" value="Nitroreductase-like"/>
</dbReference>
<dbReference type="EMBL" id="RBRE01000035">
    <property type="protein sequence ID" value="RMQ47747.1"/>
    <property type="molecule type" value="Genomic_DNA"/>
</dbReference>
<feature type="domain" description="Nitroreductase" evidence="4">
    <location>
        <begin position="18"/>
        <end position="220"/>
    </location>
</feature>
<comment type="similarity">
    <text evidence="1">Belongs to the nitroreductase family.</text>
</comment>
<evidence type="ECO:0000259" key="4">
    <source>
        <dbReference type="Pfam" id="PF00881"/>
    </source>
</evidence>
<reference evidence="5 6" key="1">
    <citation type="submission" date="2018-08" db="EMBL/GenBank/DDBJ databases">
        <title>Recombination of ecologically and evolutionarily significant loci maintains genetic cohesion in the Pseudomonas syringae species complex.</title>
        <authorList>
            <person name="Dillon M."/>
            <person name="Thakur S."/>
            <person name="Almeida R.N.D."/>
            <person name="Weir B.S."/>
            <person name="Guttman D.S."/>
        </authorList>
    </citation>
    <scope>NUCLEOTIDE SEQUENCE [LARGE SCALE GENOMIC DNA]</scope>
    <source>
        <strain evidence="5 6">ICMP 3353</strain>
    </source>
</reference>
<evidence type="ECO:0000256" key="1">
    <source>
        <dbReference type="ARBA" id="ARBA00007118"/>
    </source>
</evidence>
<organism evidence="5 6">
    <name type="scientific">Pseudomonas cichorii</name>
    <dbReference type="NCBI Taxonomy" id="36746"/>
    <lineage>
        <taxon>Bacteria</taxon>
        <taxon>Pseudomonadati</taxon>
        <taxon>Pseudomonadota</taxon>
        <taxon>Gammaproteobacteria</taxon>
        <taxon>Pseudomonadales</taxon>
        <taxon>Pseudomonadaceae</taxon>
        <taxon>Pseudomonas</taxon>
    </lineage>
</organism>
<accession>A0A3M4M203</accession>
<dbReference type="GO" id="GO:0016491">
    <property type="term" value="F:oxidoreductase activity"/>
    <property type="evidence" value="ECO:0007669"/>
    <property type="project" value="UniProtKB-KW"/>
</dbReference>
<gene>
    <name evidence="5" type="ORF">ALQ04_04101</name>
</gene>
<dbReference type="RefSeq" id="WP_122315278.1">
    <property type="nucleotide sequence ID" value="NZ_RBRE01000035.1"/>
</dbReference>
<dbReference type="OrthoDB" id="9784375at2"/>
<dbReference type="Gene3D" id="3.40.109.10">
    <property type="entry name" value="NADH Oxidase"/>
    <property type="match status" value="1"/>
</dbReference>
<evidence type="ECO:0000256" key="3">
    <source>
        <dbReference type="SAM" id="Phobius"/>
    </source>
</evidence>
<keyword evidence="3" id="KW-0812">Transmembrane</keyword>
<keyword evidence="3" id="KW-0472">Membrane</keyword>
<dbReference type="PANTHER" id="PTHR43673">
    <property type="entry name" value="NAD(P)H NITROREDUCTASE YDGI-RELATED"/>
    <property type="match status" value="1"/>
</dbReference>
<evidence type="ECO:0000313" key="5">
    <source>
        <dbReference type="EMBL" id="RMQ47747.1"/>
    </source>
</evidence>
<feature type="transmembrane region" description="Helical" evidence="3">
    <location>
        <begin position="130"/>
        <end position="149"/>
    </location>
</feature>
<keyword evidence="3" id="KW-1133">Transmembrane helix</keyword>
<dbReference type="InterPro" id="IPR029479">
    <property type="entry name" value="Nitroreductase"/>
</dbReference>
<dbReference type="PANTHER" id="PTHR43673:SF10">
    <property type="entry name" value="NADH DEHYDROGENASE_NAD(P)H NITROREDUCTASE XCC3605-RELATED"/>
    <property type="match status" value="1"/>
</dbReference>
<dbReference type="AlphaFoldDB" id="A0A3M4M203"/>
<dbReference type="SUPFAM" id="SSF55469">
    <property type="entry name" value="FMN-dependent nitroreductase-like"/>
    <property type="match status" value="1"/>
</dbReference>
<protein>
    <recommendedName>
        <fullName evidence="4">Nitroreductase domain-containing protein</fullName>
    </recommendedName>
</protein>
<sequence length="244" mass="26631">MKTLDTVRAWDSFQAANRFRRAIRKFNPTPIAEDEINALLTEAIYAPSSGNMQPYQLHWIREPALKARLAKACNGQKAAASAADFIVFVASPALGLRTARAQLTYVENSSKLGQDSKAYYRKQIGMFRKILQVGSCALWSPLVLLAALVRPGLSLIPIGHIGSRQWAARNAIFAAQTLMLGAAAKGIDSCPMEGFSASRVASLLALPRGSVIPLIVALGYRAGDARIEERWRQPMSELVVTHQV</sequence>
<keyword evidence="2" id="KW-0560">Oxidoreductase</keyword>
<dbReference type="Pfam" id="PF00881">
    <property type="entry name" value="Nitroreductase"/>
    <property type="match status" value="1"/>
</dbReference>
<evidence type="ECO:0000313" key="6">
    <source>
        <dbReference type="Proteomes" id="UP000277236"/>
    </source>
</evidence>
<evidence type="ECO:0000256" key="2">
    <source>
        <dbReference type="ARBA" id="ARBA00023002"/>
    </source>
</evidence>
<comment type="caution">
    <text evidence="5">The sequence shown here is derived from an EMBL/GenBank/DDBJ whole genome shotgun (WGS) entry which is preliminary data.</text>
</comment>
<name>A0A3M4M203_PSECI</name>
<dbReference type="Proteomes" id="UP000277236">
    <property type="component" value="Unassembled WGS sequence"/>
</dbReference>